<evidence type="ECO:0000313" key="1">
    <source>
        <dbReference type="EMBL" id="KAK7061006.1"/>
    </source>
</evidence>
<dbReference type="EMBL" id="JAYKXP010000002">
    <property type="protein sequence ID" value="KAK7061006.1"/>
    <property type="molecule type" value="Genomic_DNA"/>
</dbReference>
<comment type="caution">
    <text evidence="1">The sequence shown here is derived from an EMBL/GenBank/DDBJ whole genome shotgun (WGS) entry which is preliminary data.</text>
</comment>
<reference evidence="1 2" key="1">
    <citation type="submission" date="2024-01" db="EMBL/GenBank/DDBJ databases">
        <title>A draft genome for a cacao thread blight-causing isolate of Paramarasmius palmivorus.</title>
        <authorList>
            <person name="Baruah I.K."/>
            <person name="Bukari Y."/>
            <person name="Amoako-Attah I."/>
            <person name="Meinhardt L.W."/>
            <person name="Bailey B.A."/>
            <person name="Cohen S.P."/>
        </authorList>
    </citation>
    <scope>NUCLEOTIDE SEQUENCE [LARGE SCALE GENOMIC DNA]</scope>
    <source>
        <strain evidence="1 2">GH-12</strain>
    </source>
</reference>
<gene>
    <name evidence="1" type="ORF">VNI00_000741</name>
</gene>
<accession>A0AAW0E659</accession>
<dbReference type="Proteomes" id="UP001383192">
    <property type="component" value="Unassembled WGS sequence"/>
</dbReference>
<name>A0AAW0E659_9AGAR</name>
<keyword evidence="2" id="KW-1185">Reference proteome</keyword>
<proteinExistence type="predicted"/>
<sequence length="298" mass="33663">MNHTLYPPSLVPSVGIPGAITFVKNENFPIPTPVSPNAVYIHDLMSSIILSIRLSRKATSELTRLSLNDDLSDMSKVLERSKEVERYLVENFPLVVFSPDPDGSEAYGSRFQKHPWGYRHNEVLGEDLETRKTRKQFIFVNIAILDELNAMEKAKIGNYYEEDYLPSHYPLVEDGLAFERALFGGQFILAFDNPVKHWRNVGAIGFTGPLKSFYLSMDENTHPLWHLFRRFDIDFISPQVRTLSNESRYPLTVIALNFYKRAQPSDTISPLPSVASSNVQPVMLGDIPTSSGGSHSEV</sequence>
<organism evidence="1 2">
    <name type="scientific">Paramarasmius palmivorus</name>
    <dbReference type="NCBI Taxonomy" id="297713"/>
    <lineage>
        <taxon>Eukaryota</taxon>
        <taxon>Fungi</taxon>
        <taxon>Dikarya</taxon>
        <taxon>Basidiomycota</taxon>
        <taxon>Agaricomycotina</taxon>
        <taxon>Agaricomycetes</taxon>
        <taxon>Agaricomycetidae</taxon>
        <taxon>Agaricales</taxon>
        <taxon>Marasmiineae</taxon>
        <taxon>Marasmiaceae</taxon>
        <taxon>Paramarasmius</taxon>
    </lineage>
</organism>
<dbReference type="AlphaFoldDB" id="A0AAW0E659"/>
<protein>
    <submittedName>
        <fullName evidence="1">Uncharacterized protein</fullName>
    </submittedName>
</protein>
<evidence type="ECO:0000313" key="2">
    <source>
        <dbReference type="Proteomes" id="UP001383192"/>
    </source>
</evidence>